<dbReference type="Pfam" id="PF13962">
    <property type="entry name" value="PGG"/>
    <property type="match status" value="1"/>
</dbReference>
<accession>A0AAN8UEL8</accession>
<dbReference type="EMBL" id="JBAMMX010000028">
    <property type="protein sequence ID" value="KAK6911404.1"/>
    <property type="molecule type" value="Genomic_DNA"/>
</dbReference>
<evidence type="ECO:0000313" key="4">
    <source>
        <dbReference type="Proteomes" id="UP001370490"/>
    </source>
</evidence>
<gene>
    <name evidence="3" type="ORF">RJ641_023497</name>
</gene>
<reference evidence="3 4" key="1">
    <citation type="submission" date="2023-12" db="EMBL/GenBank/DDBJ databases">
        <title>A high-quality genome assembly for Dillenia turbinata (Dilleniales).</title>
        <authorList>
            <person name="Chanderbali A."/>
        </authorList>
    </citation>
    <scope>NUCLEOTIDE SEQUENCE [LARGE SCALE GENOMIC DNA]</scope>
    <source>
        <strain evidence="3">LSX21</strain>
        <tissue evidence="3">Leaf</tissue>
    </source>
</reference>
<feature type="domain" description="PGG" evidence="2">
    <location>
        <begin position="43"/>
        <end position="79"/>
    </location>
</feature>
<keyword evidence="4" id="KW-1185">Reference proteome</keyword>
<keyword evidence="1" id="KW-0812">Transmembrane</keyword>
<dbReference type="Proteomes" id="UP001370490">
    <property type="component" value="Unassembled WGS sequence"/>
</dbReference>
<keyword evidence="1" id="KW-0472">Membrane</keyword>
<name>A0AAN8UEL8_9MAGN</name>
<evidence type="ECO:0000256" key="1">
    <source>
        <dbReference type="SAM" id="Phobius"/>
    </source>
</evidence>
<protein>
    <submittedName>
        <fullName evidence="3">PGG domain</fullName>
    </submittedName>
</protein>
<dbReference type="InterPro" id="IPR026961">
    <property type="entry name" value="PGG_dom"/>
</dbReference>
<evidence type="ECO:0000313" key="3">
    <source>
        <dbReference type="EMBL" id="KAK6911404.1"/>
    </source>
</evidence>
<evidence type="ECO:0000259" key="2">
    <source>
        <dbReference type="Pfam" id="PF13962"/>
    </source>
</evidence>
<proteinExistence type="predicted"/>
<feature type="transmembrane region" description="Helical" evidence="1">
    <location>
        <begin position="49"/>
        <end position="66"/>
    </location>
</feature>
<dbReference type="AlphaFoldDB" id="A0AAN8UEL8"/>
<organism evidence="3 4">
    <name type="scientific">Dillenia turbinata</name>
    <dbReference type="NCBI Taxonomy" id="194707"/>
    <lineage>
        <taxon>Eukaryota</taxon>
        <taxon>Viridiplantae</taxon>
        <taxon>Streptophyta</taxon>
        <taxon>Embryophyta</taxon>
        <taxon>Tracheophyta</taxon>
        <taxon>Spermatophyta</taxon>
        <taxon>Magnoliopsida</taxon>
        <taxon>eudicotyledons</taxon>
        <taxon>Gunneridae</taxon>
        <taxon>Pentapetalae</taxon>
        <taxon>Dilleniales</taxon>
        <taxon>Dilleniaceae</taxon>
        <taxon>Dillenia</taxon>
    </lineage>
</organism>
<comment type="caution">
    <text evidence="3">The sequence shown here is derived from an EMBL/GenBank/DDBJ whole genome shotgun (WGS) entry which is preliminary data.</text>
</comment>
<keyword evidence="1" id="KW-1133">Transmembrane helix</keyword>
<sequence>MQNPQTWSGQELKPITLLIIIIHQQITIMTGSDTTGLTPTETPKDVRNVLLLIAALIAAATFQAGLNPMDGVLQDNSKDENSVCREVYLDVL</sequence>